<evidence type="ECO:0000259" key="2">
    <source>
        <dbReference type="Pfam" id="PF22725"/>
    </source>
</evidence>
<dbReference type="PANTHER" id="PTHR43708:SF8">
    <property type="entry name" value="OXIDOREDUCTASE"/>
    <property type="match status" value="1"/>
</dbReference>
<dbReference type="InterPro" id="IPR055170">
    <property type="entry name" value="GFO_IDH_MocA-like_dom"/>
</dbReference>
<dbReference type="AlphaFoldDB" id="A0A7W9W4J9"/>
<dbReference type="SUPFAM" id="SSF51735">
    <property type="entry name" value="NAD(P)-binding Rossmann-fold domains"/>
    <property type="match status" value="1"/>
</dbReference>
<dbReference type="Pfam" id="PF01408">
    <property type="entry name" value="GFO_IDH_MocA"/>
    <property type="match status" value="1"/>
</dbReference>
<name>A0A7W9W4J9_ARMRO</name>
<dbReference type="GO" id="GO:0102497">
    <property type="term" value="F:scyllo-inositol dehydrogenase (NADP+) activity"/>
    <property type="evidence" value="ECO:0007669"/>
    <property type="project" value="UniProtKB-EC"/>
</dbReference>
<protein>
    <submittedName>
        <fullName evidence="3">Scyllo-inositol 2-dehydrogenase (NADP+)</fullName>
        <ecNumber evidence="3">1.1.1.371</ecNumber>
    </submittedName>
</protein>
<feature type="domain" description="Gfo/Idh/MocA-like oxidoreductase N-terminal" evidence="1">
    <location>
        <begin position="4"/>
        <end position="121"/>
    </location>
</feature>
<keyword evidence="3" id="KW-0560">Oxidoreductase</keyword>
<keyword evidence="4" id="KW-1185">Reference proteome</keyword>
<dbReference type="InterPro" id="IPR000683">
    <property type="entry name" value="Gfo/Idh/MocA-like_OxRdtase_N"/>
</dbReference>
<evidence type="ECO:0000313" key="4">
    <source>
        <dbReference type="Proteomes" id="UP000520814"/>
    </source>
</evidence>
<dbReference type="InterPro" id="IPR051317">
    <property type="entry name" value="Gfo/Idh/MocA_oxidoreduct"/>
</dbReference>
<sequence length="340" mass="37125">MRPFNVAVIGYGFAGRCFHSYLVGLAPGLKLHGIASRDPQTRERIVRDRHCIAYEGLDDVLKDDAVDLVVLASPSAVHCEQAVAALDAGKHVVTDKIMCLNLEECDQMLAAAERNKKLLAVFQNRRWDGDYLTVKHLMQSGELGTVRWMELAWQGFGAWGGWRGAAEMGGGRFFDLGAHLVDQLLTLQNSPAETVYCRLRRDYDASDIDSEALIVVTFANGATGIADLSGMSAISKPRFRVHGSRATFVKYGLDPQEKAMIAGDIDSAVETPESYGTLHDGKSERQITTLPGRWRSFYENVTEHLAGNAPIAVTLESSRAGMQVIDAALKSAATGEVVRL</sequence>
<comment type="caution">
    <text evidence="3">The sequence shown here is derived from an EMBL/GenBank/DDBJ whole genome shotgun (WGS) entry which is preliminary data.</text>
</comment>
<dbReference type="SUPFAM" id="SSF55347">
    <property type="entry name" value="Glyceraldehyde-3-phosphate dehydrogenase-like, C-terminal domain"/>
    <property type="match status" value="1"/>
</dbReference>
<dbReference type="Gene3D" id="3.40.50.720">
    <property type="entry name" value="NAD(P)-binding Rossmann-like Domain"/>
    <property type="match status" value="1"/>
</dbReference>
<organism evidence="3 4">
    <name type="scientific">Armatimonas rosea</name>
    <dbReference type="NCBI Taxonomy" id="685828"/>
    <lineage>
        <taxon>Bacteria</taxon>
        <taxon>Bacillati</taxon>
        <taxon>Armatimonadota</taxon>
        <taxon>Armatimonadia</taxon>
        <taxon>Armatimonadales</taxon>
        <taxon>Armatimonadaceae</taxon>
        <taxon>Armatimonas</taxon>
    </lineage>
</organism>
<dbReference type="Pfam" id="PF22725">
    <property type="entry name" value="GFO_IDH_MocA_C3"/>
    <property type="match status" value="1"/>
</dbReference>
<dbReference type="Proteomes" id="UP000520814">
    <property type="component" value="Unassembled WGS sequence"/>
</dbReference>
<proteinExistence type="predicted"/>
<dbReference type="EC" id="1.1.1.371" evidence="3"/>
<reference evidence="3 4" key="1">
    <citation type="submission" date="2020-08" db="EMBL/GenBank/DDBJ databases">
        <title>Genomic Encyclopedia of Type Strains, Phase IV (KMG-IV): sequencing the most valuable type-strain genomes for metagenomic binning, comparative biology and taxonomic classification.</title>
        <authorList>
            <person name="Goeker M."/>
        </authorList>
    </citation>
    <scope>NUCLEOTIDE SEQUENCE [LARGE SCALE GENOMIC DNA]</scope>
    <source>
        <strain evidence="3 4">DSM 23562</strain>
    </source>
</reference>
<gene>
    <name evidence="3" type="ORF">HNQ39_000350</name>
</gene>
<evidence type="ECO:0000259" key="1">
    <source>
        <dbReference type="Pfam" id="PF01408"/>
    </source>
</evidence>
<dbReference type="PANTHER" id="PTHR43708">
    <property type="entry name" value="CONSERVED EXPRESSED OXIDOREDUCTASE (EUROFUNG)"/>
    <property type="match status" value="1"/>
</dbReference>
<feature type="domain" description="GFO/IDH/MocA-like oxidoreductase" evidence="2">
    <location>
        <begin position="131"/>
        <end position="248"/>
    </location>
</feature>
<dbReference type="InterPro" id="IPR036291">
    <property type="entry name" value="NAD(P)-bd_dom_sf"/>
</dbReference>
<dbReference type="EMBL" id="JACHGW010000001">
    <property type="protein sequence ID" value="MBB6048588.1"/>
    <property type="molecule type" value="Genomic_DNA"/>
</dbReference>
<dbReference type="Gene3D" id="3.30.360.10">
    <property type="entry name" value="Dihydrodipicolinate Reductase, domain 2"/>
    <property type="match status" value="1"/>
</dbReference>
<accession>A0A7W9W4J9</accession>
<dbReference type="GO" id="GO:0000166">
    <property type="term" value="F:nucleotide binding"/>
    <property type="evidence" value="ECO:0007669"/>
    <property type="project" value="InterPro"/>
</dbReference>
<evidence type="ECO:0000313" key="3">
    <source>
        <dbReference type="EMBL" id="MBB6048588.1"/>
    </source>
</evidence>
<dbReference type="RefSeq" id="WP_184192226.1">
    <property type="nucleotide sequence ID" value="NZ_JACHGW010000001.1"/>
</dbReference>